<sequence>MFAPGVQSDEAQHRIFCKRSGDLGAAAAATSTVPARSIRDDWVLSRRCGGKERVVVLPRGAMATKSALVQSVREFKRCVVDPDMGFVDAVDGWSDSPLRYSLIYVVGTELAGFVTLEHLVIASI</sequence>
<evidence type="ECO:0000313" key="1">
    <source>
        <dbReference type="EMBL" id="GBG24126.1"/>
    </source>
</evidence>
<organism evidence="1 2">
    <name type="scientific">Hondaea fermentalgiana</name>
    <dbReference type="NCBI Taxonomy" id="2315210"/>
    <lineage>
        <taxon>Eukaryota</taxon>
        <taxon>Sar</taxon>
        <taxon>Stramenopiles</taxon>
        <taxon>Bigyra</taxon>
        <taxon>Labyrinthulomycetes</taxon>
        <taxon>Thraustochytrida</taxon>
        <taxon>Thraustochytriidae</taxon>
        <taxon>Hondaea</taxon>
    </lineage>
</organism>
<reference evidence="1 2" key="1">
    <citation type="submission" date="2017-12" db="EMBL/GenBank/DDBJ databases">
        <title>Sequencing, de novo assembly and annotation of complete genome of a new Thraustochytrid species, strain FCC1311.</title>
        <authorList>
            <person name="Sedici K."/>
            <person name="Godart F."/>
            <person name="Aiese Cigliano R."/>
            <person name="Sanseverino W."/>
            <person name="Barakat M."/>
            <person name="Ortet P."/>
            <person name="Marechal E."/>
            <person name="Cagnac O."/>
            <person name="Amato A."/>
        </authorList>
    </citation>
    <scope>NUCLEOTIDE SEQUENCE [LARGE SCALE GENOMIC DNA]</scope>
</reference>
<keyword evidence="2" id="KW-1185">Reference proteome</keyword>
<dbReference type="Proteomes" id="UP000241890">
    <property type="component" value="Unassembled WGS sequence"/>
</dbReference>
<dbReference type="AlphaFoldDB" id="A0A2R5FZE2"/>
<dbReference type="InParanoid" id="A0A2R5FZE2"/>
<protein>
    <submittedName>
        <fullName evidence="1">Uncharacterized protein</fullName>
    </submittedName>
</protein>
<comment type="caution">
    <text evidence="1">The sequence shown here is derived from an EMBL/GenBank/DDBJ whole genome shotgun (WGS) entry which is preliminary data.</text>
</comment>
<dbReference type="EMBL" id="BEYU01000004">
    <property type="protein sequence ID" value="GBG24126.1"/>
    <property type="molecule type" value="Genomic_DNA"/>
</dbReference>
<evidence type="ECO:0000313" key="2">
    <source>
        <dbReference type="Proteomes" id="UP000241890"/>
    </source>
</evidence>
<gene>
    <name evidence="1" type="ORF">FCC1311_003442</name>
</gene>
<proteinExistence type="predicted"/>
<accession>A0A2R5FZE2</accession>
<name>A0A2R5FZE2_9STRA</name>